<name>A0A9W6YW95_AMBMO</name>
<comment type="caution">
    <text evidence="2">The sequence shown here is derived from an EMBL/GenBank/DDBJ whole genome shotgun (WGS) entry which is preliminary data.</text>
</comment>
<accession>A0A9W6YW95</accession>
<evidence type="ECO:0000313" key="3">
    <source>
        <dbReference type="Proteomes" id="UP001165063"/>
    </source>
</evidence>
<dbReference type="AlphaFoldDB" id="A0A9W6YW95"/>
<proteinExistence type="predicted"/>
<dbReference type="Proteomes" id="UP001165063">
    <property type="component" value="Unassembled WGS sequence"/>
</dbReference>
<evidence type="ECO:0000256" key="1">
    <source>
        <dbReference type="SAM" id="MobiDB-lite"/>
    </source>
</evidence>
<protein>
    <submittedName>
        <fullName evidence="2">Unnamed protein product</fullName>
    </submittedName>
</protein>
<organism evidence="2 3">
    <name type="scientific">Ambrosiozyma monospora</name>
    <name type="common">Yeast</name>
    <name type="synonym">Endomycopsis monosporus</name>
    <dbReference type="NCBI Taxonomy" id="43982"/>
    <lineage>
        <taxon>Eukaryota</taxon>
        <taxon>Fungi</taxon>
        <taxon>Dikarya</taxon>
        <taxon>Ascomycota</taxon>
        <taxon>Saccharomycotina</taxon>
        <taxon>Pichiomycetes</taxon>
        <taxon>Pichiales</taxon>
        <taxon>Pichiaceae</taxon>
        <taxon>Ambrosiozyma</taxon>
    </lineage>
</organism>
<evidence type="ECO:0000313" key="2">
    <source>
        <dbReference type="EMBL" id="GMG40355.1"/>
    </source>
</evidence>
<sequence>MLTEKELDLWREVFSLIKKDVGDLQVLNPKYAKAVEKLKHEESLNAYFDDMEYESDGDDSDDLDYENDGDDSDDPDYVYQEEEDEEEEDFDYSDAEANDLFDEFVDAQEYQLGSEGDHGNKQYLSQKSNLMTNLAESISKMSLLHGFRESYNELL</sequence>
<keyword evidence="3" id="KW-1185">Reference proteome</keyword>
<reference evidence="2" key="1">
    <citation type="submission" date="2023-04" db="EMBL/GenBank/DDBJ databases">
        <title>Ambrosiozyma monospora NBRC 1965.</title>
        <authorList>
            <person name="Ichikawa N."/>
            <person name="Sato H."/>
            <person name="Tonouchi N."/>
        </authorList>
    </citation>
    <scope>NUCLEOTIDE SEQUENCE</scope>
    <source>
        <strain evidence="2">NBRC 1965</strain>
    </source>
</reference>
<dbReference type="EMBL" id="BSXU01003707">
    <property type="protein sequence ID" value="GMG40355.1"/>
    <property type="molecule type" value="Genomic_DNA"/>
</dbReference>
<gene>
    <name evidence="2" type="ORF">Amon01_000612300</name>
</gene>
<feature type="region of interest" description="Disordered" evidence="1">
    <location>
        <begin position="49"/>
        <end position="91"/>
    </location>
</feature>